<evidence type="ECO:0000313" key="3">
    <source>
        <dbReference type="Proteomes" id="UP000324974"/>
    </source>
</evidence>
<dbReference type="KEGG" id="lrs:PX52LOC_02263"/>
<name>A0A5C1AE42_9BACT</name>
<dbReference type="OrthoDB" id="277891at2"/>
<reference evidence="3" key="1">
    <citation type="submission" date="2019-08" db="EMBL/GenBank/DDBJ databases">
        <title>Limnoglobus roseus gen. nov., sp. nov., a novel freshwater planctomycete with a giant genome from the family Gemmataceae.</title>
        <authorList>
            <person name="Kulichevskaya I.S."/>
            <person name="Naumoff D.G."/>
            <person name="Miroshnikov K."/>
            <person name="Ivanova A."/>
            <person name="Philippov D.A."/>
            <person name="Hakobyan A."/>
            <person name="Rijpstra I.C."/>
            <person name="Sinninghe Damste J.S."/>
            <person name="Liesack W."/>
            <person name="Dedysh S.N."/>
        </authorList>
    </citation>
    <scope>NUCLEOTIDE SEQUENCE [LARGE SCALE GENOMIC DNA]</scope>
    <source>
        <strain evidence="3">PX52</strain>
    </source>
</reference>
<organism evidence="2 3">
    <name type="scientific">Limnoglobus roseus</name>
    <dbReference type="NCBI Taxonomy" id="2598579"/>
    <lineage>
        <taxon>Bacteria</taxon>
        <taxon>Pseudomonadati</taxon>
        <taxon>Planctomycetota</taxon>
        <taxon>Planctomycetia</taxon>
        <taxon>Gemmatales</taxon>
        <taxon>Gemmataceae</taxon>
        <taxon>Limnoglobus</taxon>
    </lineage>
</organism>
<dbReference type="Proteomes" id="UP000324974">
    <property type="component" value="Chromosome"/>
</dbReference>
<dbReference type="EMBL" id="CP042425">
    <property type="protein sequence ID" value="QEL15348.1"/>
    <property type="molecule type" value="Genomic_DNA"/>
</dbReference>
<proteinExistence type="predicted"/>
<protein>
    <recommendedName>
        <fullName evidence="1">Knr4/Smi1-like domain-containing protein</fullName>
    </recommendedName>
</protein>
<accession>A0A5C1AE42</accession>
<dbReference type="RefSeq" id="WP_149110170.1">
    <property type="nucleotide sequence ID" value="NZ_CP042425.1"/>
</dbReference>
<dbReference type="InterPro" id="IPR018958">
    <property type="entry name" value="Knr4/Smi1-like_dom"/>
</dbReference>
<dbReference type="InterPro" id="IPR037883">
    <property type="entry name" value="Knr4/Smi1-like_sf"/>
</dbReference>
<feature type="domain" description="Knr4/Smi1-like" evidence="1">
    <location>
        <begin position="31"/>
        <end position="140"/>
    </location>
</feature>
<dbReference type="Pfam" id="PF09346">
    <property type="entry name" value="SMI1_KNR4"/>
    <property type="match status" value="1"/>
</dbReference>
<dbReference type="AlphaFoldDB" id="A0A5C1AE42"/>
<evidence type="ECO:0000259" key="1">
    <source>
        <dbReference type="SMART" id="SM00860"/>
    </source>
</evidence>
<keyword evidence="3" id="KW-1185">Reference proteome</keyword>
<dbReference type="SUPFAM" id="SSF160631">
    <property type="entry name" value="SMI1/KNR4-like"/>
    <property type="match status" value="1"/>
</dbReference>
<gene>
    <name evidence="2" type="ORF">PX52LOC_02263</name>
</gene>
<dbReference type="SMART" id="SM00860">
    <property type="entry name" value="SMI1_KNR4"/>
    <property type="match status" value="1"/>
</dbReference>
<sequence>MEVPLARLRELALALPRPGCDWEERPHFEMPTTSEHLTEYEQAVGFPLPGDVRAFLAEVGAVVGMSVHNGYWLGDVERLTCSVKYGDYPKHVGNDPVAPIATDGGGNAFLLSASGPIWRWDHETEKMSKVATSFAAFLDRVVADWEAYVSDTPRWKFLV</sequence>
<evidence type="ECO:0000313" key="2">
    <source>
        <dbReference type="EMBL" id="QEL15348.1"/>
    </source>
</evidence>
<dbReference type="Gene3D" id="3.40.1580.10">
    <property type="entry name" value="SMI1/KNR4-like"/>
    <property type="match status" value="1"/>
</dbReference>